<sequence length="61" mass="6578">MLRHEASATDETDASCLSMTASLKKIGTDSGAAVPEELAALIFKGMLFNVLFRVNLCFRGK</sequence>
<keyword evidence="2" id="KW-1185">Reference proteome</keyword>
<name>A0A4V2MN85_9SPHI</name>
<dbReference type="Proteomes" id="UP000291485">
    <property type="component" value="Unassembled WGS sequence"/>
</dbReference>
<accession>A0A4V2MN85</accession>
<gene>
    <name evidence="1" type="ORF">EZ449_05645</name>
</gene>
<dbReference type="EMBL" id="SJSN01000003">
    <property type="protein sequence ID" value="TCD11740.1"/>
    <property type="molecule type" value="Genomic_DNA"/>
</dbReference>
<dbReference type="AlphaFoldDB" id="A0A4V2MN85"/>
<evidence type="ECO:0000313" key="2">
    <source>
        <dbReference type="Proteomes" id="UP000291485"/>
    </source>
</evidence>
<organism evidence="1 2">
    <name type="scientific">Pedobacter frigidisoli</name>
    <dbReference type="NCBI Taxonomy" id="2530455"/>
    <lineage>
        <taxon>Bacteria</taxon>
        <taxon>Pseudomonadati</taxon>
        <taxon>Bacteroidota</taxon>
        <taxon>Sphingobacteriia</taxon>
        <taxon>Sphingobacteriales</taxon>
        <taxon>Sphingobacteriaceae</taxon>
        <taxon>Pedobacter</taxon>
    </lineage>
</organism>
<evidence type="ECO:0000313" key="1">
    <source>
        <dbReference type="EMBL" id="TCD11740.1"/>
    </source>
</evidence>
<reference evidence="1 2" key="1">
    <citation type="submission" date="2019-02" db="EMBL/GenBank/DDBJ databases">
        <title>Pedobacter sp. RP-3-11 sp. nov., isolated from Arctic soil.</title>
        <authorList>
            <person name="Dahal R.H."/>
        </authorList>
    </citation>
    <scope>NUCLEOTIDE SEQUENCE [LARGE SCALE GENOMIC DNA]</scope>
    <source>
        <strain evidence="1 2">RP-3-11</strain>
    </source>
</reference>
<dbReference type="RefSeq" id="WP_131556989.1">
    <property type="nucleotide sequence ID" value="NZ_SJSN01000003.1"/>
</dbReference>
<comment type="caution">
    <text evidence="1">The sequence shown here is derived from an EMBL/GenBank/DDBJ whole genome shotgun (WGS) entry which is preliminary data.</text>
</comment>
<proteinExistence type="predicted"/>
<protein>
    <submittedName>
        <fullName evidence="1">Uncharacterized protein</fullName>
    </submittedName>
</protein>